<keyword evidence="3" id="KW-1185">Reference proteome</keyword>
<organism evidence="2 3">
    <name type="scientific">Halobacterium litoreum</name>
    <dbReference type="NCBI Taxonomy" id="2039234"/>
    <lineage>
        <taxon>Archaea</taxon>
        <taxon>Methanobacteriati</taxon>
        <taxon>Methanobacteriota</taxon>
        <taxon>Stenosarchaea group</taxon>
        <taxon>Halobacteria</taxon>
        <taxon>Halobacteriales</taxon>
        <taxon>Halobacteriaceae</taxon>
        <taxon>Halobacterium</taxon>
    </lineage>
</organism>
<accession>A0ABD5NCQ4</accession>
<proteinExistence type="predicted"/>
<dbReference type="InterPro" id="IPR055975">
    <property type="entry name" value="DUF7553"/>
</dbReference>
<dbReference type="EMBL" id="JBHRWN010000002">
    <property type="protein sequence ID" value="MFC3477040.1"/>
    <property type="molecule type" value="Genomic_DNA"/>
</dbReference>
<feature type="compositionally biased region" description="Basic and acidic residues" evidence="1">
    <location>
        <begin position="47"/>
        <end position="58"/>
    </location>
</feature>
<feature type="region of interest" description="Disordered" evidence="1">
    <location>
        <begin position="32"/>
        <end position="64"/>
    </location>
</feature>
<sequence>MNRHFRDAQYYARRTAEEVATGIREELEPVTERVRERVDREDTDEPTGVRDRAREQARGVRQRI</sequence>
<dbReference type="Proteomes" id="UP001595660">
    <property type="component" value="Unassembled WGS sequence"/>
</dbReference>
<comment type="caution">
    <text evidence="2">The sequence shown here is derived from an EMBL/GenBank/DDBJ whole genome shotgun (WGS) entry which is preliminary data.</text>
</comment>
<gene>
    <name evidence="2" type="ORF">ACFOKC_04810</name>
</gene>
<dbReference type="Pfam" id="PF24430">
    <property type="entry name" value="DUF7553"/>
    <property type="match status" value="1"/>
</dbReference>
<evidence type="ECO:0000256" key="1">
    <source>
        <dbReference type="SAM" id="MobiDB-lite"/>
    </source>
</evidence>
<name>A0ABD5NCQ4_9EURY</name>
<dbReference type="AlphaFoldDB" id="A0ABD5NCQ4"/>
<dbReference type="GeneID" id="69117038"/>
<protein>
    <submittedName>
        <fullName evidence="2">Uncharacterized protein</fullName>
    </submittedName>
</protein>
<reference evidence="2 3" key="1">
    <citation type="journal article" date="2019" name="Int. J. Syst. Evol. Microbiol.">
        <title>The Global Catalogue of Microorganisms (GCM) 10K type strain sequencing project: providing services to taxonomists for standard genome sequencing and annotation.</title>
        <authorList>
            <consortium name="The Broad Institute Genomics Platform"/>
            <consortium name="The Broad Institute Genome Sequencing Center for Infectious Disease"/>
            <person name="Wu L."/>
            <person name="Ma J."/>
        </authorList>
    </citation>
    <scope>NUCLEOTIDE SEQUENCE [LARGE SCALE GENOMIC DNA]</scope>
    <source>
        <strain evidence="2 3">CGMCC 1.12562</strain>
    </source>
</reference>
<dbReference type="RefSeq" id="WP_232571826.1">
    <property type="nucleotide sequence ID" value="NZ_CP089466.1"/>
</dbReference>
<evidence type="ECO:0000313" key="3">
    <source>
        <dbReference type="Proteomes" id="UP001595660"/>
    </source>
</evidence>
<evidence type="ECO:0000313" key="2">
    <source>
        <dbReference type="EMBL" id="MFC3477040.1"/>
    </source>
</evidence>